<dbReference type="InterPro" id="IPR011990">
    <property type="entry name" value="TPR-like_helical_dom_sf"/>
</dbReference>
<dbReference type="InterPro" id="IPR051222">
    <property type="entry name" value="PPR/CCM1_RNA-binding"/>
</dbReference>
<accession>A0A177D4B0</accession>
<feature type="compositionally biased region" description="Basic and acidic residues" evidence="2">
    <location>
        <begin position="632"/>
        <end position="670"/>
    </location>
</feature>
<dbReference type="EMBL" id="KV441506">
    <property type="protein sequence ID" value="OAG13809.1"/>
    <property type="molecule type" value="Genomic_DNA"/>
</dbReference>
<reference evidence="3 4" key="1">
    <citation type="submission" date="2016-05" db="EMBL/GenBank/DDBJ databases">
        <title>Comparative analysis of secretome profiles of manganese(II)-oxidizing ascomycete fungi.</title>
        <authorList>
            <consortium name="DOE Joint Genome Institute"/>
            <person name="Zeiner C.A."/>
            <person name="Purvine S.O."/>
            <person name="Zink E.M."/>
            <person name="Wu S."/>
            <person name="Pasa-Tolic L."/>
            <person name="Chaput D.L."/>
            <person name="Haridas S."/>
            <person name="Grigoriev I.V."/>
            <person name="Santelli C.M."/>
            <person name="Hansel C.M."/>
        </authorList>
    </citation>
    <scope>NUCLEOTIDE SEQUENCE [LARGE SCALE GENOMIC DNA]</scope>
    <source>
        <strain evidence="3 4">SRC1lrK2f</strain>
    </source>
</reference>
<dbReference type="OMA" id="STCRCVS"/>
<evidence type="ECO:0008006" key="5">
    <source>
        <dbReference type="Google" id="ProtNLM"/>
    </source>
</evidence>
<evidence type="ECO:0000313" key="4">
    <source>
        <dbReference type="Proteomes" id="UP000077248"/>
    </source>
</evidence>
<feature type="region of interest" description="Disordered" evidence="2">
    <location>
        <begin position="628"/>
        <end position="670"/>
    </location>
</feature>
<dbReference type="AlphaFoldDB" id="A0A177D4B0"/>
<dbReference type="GeneID" id="29111845"/>
<dbReference type="Gene3D" id="1.25.40.10">
    <property type="entry name" value="Tetratricopeptide repeat domain"/>
    <property type="match status" value="2"/>
</dbReference>
<evidence type="ECO:0000256" key="1">
    <source>
        <dbReference type="ARBA" id="ARBA00022737"/>
    </source>
</evidence>
<protein>
    <recommendedName>
        <fullName evidence="5">Pentatricopeptide repeat protein</fullName>
    </recommendedName>
</protein>
<proteinExistence type="predicted"/>
<dbReference type="VEuPathDB" id="FungiDB:CC77DRAFT_1026389"/>
<organism evidence="3 4">
    <name type="scientific">Alternaria alternata</name>
    <name type="common">Alternaria rot fungus</name>
    <name type="synonym">Torula alternata</name>
    <dbReference type="NCBI Taxonomy" id="5599"/>
    <lineage>
        <taxon>Eukaryota</taxon>
        <taxon>Fungi</taxon>
        <taxon>Dikarya</taxon>
        <taxon>Ascomycota</taxon>
        <taxon>Pezizomycotina</taxon>
        <taxon>Dothideomycetes</taxon>
        <taxon>Pleosporomycetidae</taxon>
        <taxon>Pleosporales</taxon>
        <taxon>Pleosporineae</taxon>
        <taxon>Pleosporaceae</taxon>
        <taxon>Alternaria</taxon>
        <taxon>Alternaria sect. Alternaria</taxon>
        <taxon>Alternaria alternata complex</taxon>
    </lineage>
</organism>
<gene>
    <name evidence="3" type="ORF">CC77DRAFT_1026389</name>
</gene>
<dbReference type="Proteomes" id="UP000077248">
    <property type="component" value="Unassembled WGS sequence"/>
</dbReference>
<dbReference type="KEGG" id="aalt:CC77DRAFT_1026389"/>
<keyword evidence="1" id="KW-0677">Repeat</keyword>
<sequence length="670" mass="74983">MRAIWSRATSNPGTCRCISCVSNTTALARCGRRTALRGSWAVGTPTSTFVYTTIFAAGLAVDAKAKAARNKQWDKAFSQLAGSAHHPSSVEDFKDTEAATDAVSLPHGNHGLTLDDLPRDLDWNALQRVVGMELEEDHVLETQEIQSQIRDYADLAWEDLQFDSRFPGVQQLDWPANTGADLIRNNLPPQSLWAPDRMRVIALRRRHTWKKLAMQELSVGLLIHDLLYHTNATRFSRTLSDEFAKLSHQIQDAISMTPDQRTQSRQNILEALENLDKTPVDSEVDGYVNARIQADHPAIPRYYQDPDGDFYAIADQMNQGIQGLLKEIPHGSDKKEALAVAKICHNLLVSSASPDLQTFNTLLIGFRRWRRPKLVDHVAASLLVSKIRPNEITCRELLNHYASARHGYADDFSRFITKMRGLDDALMLANPNISINEASQGRLVRVTEGKIYQKVYPTPMVFSSLITGVMRFAGFDRALDIYYEMKTDGWGLDVTGLTRLLNDCIRRADWEGGLYVWGEINSINKAKIEPHDMAKAYSNMLSLCSITGNTIAFNQILNDLSKEGFDRGEILTAAAKATGVARKKKEYLAPAWVADNVMIAASAYVKDARSSGPEGPLAPEMMDDDNTMFSQHEPDAMGDIEHGIAEPDPKELWSQWLEREFGERPKEPEP</sequence>
<name>A0A177D4B0_ALTAL</name>
<dbReference type="PANTHER" id="PTHR47942">
    <property type="entry name" value="TETRATRICOPEPTIDE REPEAT (TPR)-LIKE SUPERFAMILY PROTEIN-RELATED"/>
    <property type="match status" value="1"/>
</dbReference>
<dbReference type="RefSeq" id="XP_018379230.1">
    <property type="nucleotide sequence ID" value="XM_018526251.1"/>
</dbReference>
<evidence type="ECO:0000256" key="2">
    <source>
        <dbReference type="SAM" id="MobiDB-lite"/>
    </source>
</evidence>
<keyword evidence="4" id="KW-1185">Reference proteome</keyword>
<evidence type="ECO:0000313" key="3">
    <source>
        <dbReference type="EMBL" id="OAG13809.1"/>
    </source>
</evidence>
<dbReference type="PANTHER" id="PTHR47942:SF63">
    <property type="entry name" value="PENTATRICOPEPTIDE REPEAT-CONTAINING PROTEIN"/>
    <property type="match status" value="1"/>
</dbReference>